<dbReference type="Gene3D" id="3.30.750.24">
    <property type="entry name" value="STAS domain"/>
    <property type="match status" value="1"/>
</dbReference>
<dbReference type="PROSITE" id="PS50801">
    <property type="entry name" value="STAS"/>
    <property type="match status" value="1"/>
</dbReference>
<protein>
    <submittedName>
        <fullName evidence="2">STAS domain-containing protein</fullName>
    </submittedName>
</protein>
<dbReference type="RefSeq" id="WP_160149360.1">
    <property type="nucleotide sequence ID" value="NZ_JASZZN010000023.1"/>
</dbReference>
<organism evidence="2 3">
    <name type="scientific">Roseiconus lacunae</name>
    <dbReference type="NCBI Taxonomy" id="2605694"/>
    <lineage>
        <taxon>Bacteria</taxon>
        <taxon>Pseudomonadati</taxon>
        <taxon>Planctomycetota</taxon>
        <taxon>Planctomycetia</taxon>
        <taxon>Pirellulales</taxon>
        <taxon>Pirellulaceae</taxon>
        <taxon>Roseiconus</taxon>
    </lineage>
</organism>
<evidence type="ECO:0000313" key="2">
    <source>
        <dbReference type="EMBL" id="MDM4018559.1"/>
    </source>
</evidence>
<dbReference type="EMBL" id="JASZZN010000023">
    <property type="protein sequence ID" value="MDM4018559.1"/>
    <property type="molecule type" value="Genomic_DNA"/>
</dbReference>
<reference evidence="2 3" key="1">
    <citation type="submission" date="2023-06" db="EMBL/GenBank/DDBJ databases">
        <title>Roseiconus lacunae JC819 isolated from Gulf of Mannar region, Tamil Nadu.</title>
        <authorList>
            <person name="Pk S."/>
            <person name="Ch S."/>
            <person name="Ch V.R."/>
        </authorList>
    </citation>
    <scope>NUCLEOTIDE SEQUENCE [LARGE SCALE GENOMIC DNA]</scope>
    <source>
        <strain evidence="2 3">JC819</strain>
    </source>
</reference>
<evidence type="ECO:0000313" key="3">
    <source>
        <dbReference type="Proteomes" id="UP001239462"/>
    </source>
</evidence>
<dbReference type="SUPFAM" id="SSF52091">
    <property type="entry name" value="SpoIIaa-like"/>
    <property type="match status" value="1"/>
</dbReference>
<keyword evidence="3" id="KW-1185">Reference proteome</keyword>
<dbReference type="CDD" id="cd07043">
    <property type="entry name" value="STAS_anti-anti-sigma_factors"/>
    <property type="match status" value="1"/>
</dbReference>
<dbReference type="InterPro" id="IPR002645">
    <property type="entry name" value="STAS_dom"/>
</dbReference>
<accession>A0ABT7PQL0</accession>
<proteinExistence type="predicted"/>
<gene>
    <name evidence="2" type="ORF">QTN89_24115</name>
</gene>
<evidence type="ECO:0000259" key="1">
    <source>
        <dbReference type="PROSITE" id="PS50801"/>
    </source>
</evidence>
<sequence length="130" mass="14759">MPRRRQQTNIRIDDSVMVVCPTTKSISTRKLAKYFATDVVERLESLQPSELRKVVVDLSGVQWISSAGLNELIHLQTLTRSSGAELHLSGLCETVRDVFRITRLERFFDVELSEWDASTLPERELGPSLS</sequence>
<dbReference type="Pfam" id="PF01740">
    <property type="entry name" value="STAS"/>
    <property type="match status" value="1"/>
</dbReference>
<dbReference type="Proteomes" id="UP001239462">
    <property type="component" value="Unassembled WGS sequence"/>
</dbReference>
<comment type="caution">
    <text evidence="2">The sequence shown here is derived from an EMBL/GenBank/DDBJ whole genome shotgun (WGS) entry which is preliminary data.</text>
</comment>
<dbReference type="PANTHER" id="PTHR33495">
    <property type="entry name" value="ANTI-SIGMA FACTOR ANTAGONIST TM_1081-RELATED-RELATED"/>
    <property type="match status" value="1"/>
</dbReference>
<name>A0ABT7PQL0_9BACT</name>
<dbReference type="InterPro" id="IPR036513">
    <property type="entry name" value="STAS_dom_sf"/>
</dbReference>
<feature type="domain" description="STAS" evidence="1">
    <location>
        <begin position="32"/>
        <end position="130"/>
    </location>
</feature>